<dbReference type="RefSeq" id="XP_008075336.1">
    <property type="nucleotide sequence ID" value="XM_008077145.1"/>
</dbReference>
<dbReference type="Proteomes" id="UP000011081">
    <property type="component" value="Unassembled WGS sequence"/>
</dbReference>
<dbReference type="PANTHER" id="PTHR45931:SF3">
    <property type="entry name" value="RING ZINC FINGER-CONTAINING PROTEIN"/>
    <property type="match status" value="1"/>
</dbReference>
<dbReference type="PROSITE" id="PS50089">
    <property type="entry name" value="ZF_RING_2"/>
    <property type="match status" value="1"/>
</dbReference>
<dbReference type="InterPro" id="IPR001841">
    <property type="entry name" value="Znf_RING"/>
</dbReference>
<reference evidence="7" key="1">
    <citation type="submission" date="2011-03" db="EMBL/GenBank/DDBJ databases">
        <title>The genome sequence of Vavraia culicis strain floridensis.</title>
        <authorList>
            <consortium name="The Broad Institute Genome Sequencing Platform"/>
            <person name="Cuomo C."/>
            <person name="Becnel J."/>
            <person name="Sanscrainte N."/>
            <person name="Young S.K."/>
            <person name="Zeng Q."/>
            <person name="Gargeya S."/>
            <person name="Fitzgerald M."/>
            <person name="Haas B."/>
            <person name="Abouelleil A."/>
            <person name="Alvarado L."/>
            <person name="Arachchi H.M."/>
            <person name="Berlin A."/>
            <person name="Chapman S.B."/>
            <person name="Gearin G."/>
            <person name="Goldberg J."/>
            <person name="Griggs A."/>
            <person name="Gujja S."/>
            <person name="Hansen M."/>
            <person name="Heiman D."/>
            <person name="Howarth C."/>
            <person name="Larimer J."/>
            <person name="Lui A."/>
            <person name="MacDonald P.J.P."/>
            <person name="McCowen C."/>
            <person name="Montmayeur A."/>
            <person name="Murphy C."/>
            <person name="Neiman D."/>
            <person name="Pearson M."/>
            <person name="Priest M."/>
            <person name="Roberts A."/>
            <person name="Saif S."/>
            <person name="Shea T."/>
            <person name="Sisk P."/>
            <person name="Stolte C."/>
            <person name="Sykes S."/>
            <person name="Wortman J."/>
            <person name="Nusbaum C."/>
            <person name="Birren B."/>
        </authorList>
    </citation>
    <scope>NUCLEOTIDE SEQUENCE [LARGE SCALE GENOMIC DNA]</scope>
    <source>
        <strain evidence="7">floridensis</strain>
    </source>
</reference>
<sequence>MSAQKNDRRKVLDRINLRRRRTNAAPPVNTVETFYVTLDNISADLDVSSILFNLFPLIERFRDTSTLTNIILYFYPVKKRNVLSRKSLNRLKRRVYTDSGEQCTICLQGYAKNDVLRVLTCRHEFHCKCVDRWLLRSSDCCPVCRKKVGEGV</sequence>
<keyword evidence="3" id="KW-0862">Zinc</keyword>
<evidence type="ECO:0000256" key="2">
    <source>
        <dbReference type="ARBA" id="ARBA00022771"/>
    </source>
</evidence>
<dbReference type="GO" id="GO:0006511">
    <property type="term" value="P:ubiquitin-dependent protein catabolic process"/>
    <property type="evidence" value="ECO:0007669"/>
    <property type="project" value="TreeGrafter"/>
</dbReference>
<evidence type="ECO:0000313" key="6">
    <source>
        <dbReference type="EMBL" id="ELA46191.1"/>
    </source>
</evidence>
<dbReference type="GeneID" id="19880190"/>
<dbReference type="FunFam" id="3.30.40.10:FF:000388">
    <property type="entry name" value="Putative RING zinc finger domain superfamily protein"/>
    <property type="match status" value="1"/>
</dbReference>
<dbReference type="InterPro" id="IPR013083">
    <property type="entry name" value="Znf_RING/FYVE/PHD"/>
</dbReference>
<dbReference type="OMA" id="HEFHCKC"/>
<dbReference type="EMBL" id="GL877458">
    <property type="protein sequence ID" value="ELA46191.1"/>
    <property type="molecule type" value="Genomic_DNA"/>
</dbReference>
<protein>
    <recommendedName>
        <fullName evidence="5">RING-type domain-containing protein</fullName>
    </recommendedName>
</protein>
<dbReference type="GO" id="GO:0061630">
    <property type="term" value="F:ubiquitin protein ligase activity"/>
    <property type="evidence" value="ECO:0007669"/>
    <property type="project" value="TreeGrafter"/>
</dbReference>
<dbReference type="PANTHER" id="PTHR45931">
    <property type="entry name" value="SI:CH211-59O9.10"/>
    <property type="match status" value="1"/>
</dbReference>
<keyword evidence="1" id="KW-0479">Metal-binding</keyword>
<evidence type="ECO:0000256" key="4">
    <source>
        <dbReference type="PROSITE-ProRule" id="PRU00175"/>
    </source>
</evidence>
<dbReference type="InParanoid" id="L2GRA4"/>
<evidence type="ECO:0000256" key="1">
    <source>
        <dbReference type="ARBA" id="ARBA00022723"/>
    </source>
</evidence>
<dbReference type="SMART" id="SM00184">
    <property type="entry name" value="RING"/>
    <property type="match status" value="1"/>
</dbReference>
<evidence type="ECO:0000256" key="3">
    <source>
        <dbReference type="ARBA" id="ARBA00022833"/>
    </source>
</evidence>
<evidence type="ECO:0000259" key="5">
    <source>
        <dbReference type="PROSITE" id="PS50089"/>
    </source>
</evidence>
<dbReference type="GO" id="GO:0005634">
    <property type="term" value="C:nucleus"/>
    <property type="evidence" value="ECO:0007669"/>
    <property type="project" value="TreeGrafter"/>
</dbReference>
<dbReference type="SUPFAM" id="SSF57850">
    <property type="entry name" value="RING/U-box"/>
    <property type="match status" value="1"/>
</dbReference>
<dbReference type="Gene3D" id="3.30.40.10">
    <property type="entry name" value="Zinc/RING finger domain, C3HC4 (zinc finger)"/>
    <property type="match status" value="1"/>
</dbReference>
<dbReference type="CDD" id="cd16473">
    <property type="entry name" value="RING-H2_RNF103"/>
    <property type="match status" value="1"/>
</dbReference>
<accession>L2GRA4</accession>
<keyword evidence="2 4" id="KW-0863">Zinc-finger</keyword>
<dbReference type="VEuPathDB" id="MicrosporidiaDB:VCUG_02327"/>
<evidence type="ECO:0000313" key="7">
    <source>
        <dbReference type="Proteomes" id="UP000011081"/>
    </source>
</evidence>
<gene>
    <name evidence="6" type="ORF">VCUG_02327</name>
</gene>
<organism evidence="6 7">
    <name type="scientific">Vavraia culicis (isolate floridensis)</name>
    <name type="common">Microsporidian parasite</name>
    <dbReference type="NCBI Taxonomy" id="948595"/>
    <lineage>
        <taxon>Eukaryota</taxon>
        <taxon>Fungi</taxon>
        <taxon>Fungi incertae sedis</taxon>
        <taxon>Microsporidia</taxon>
        <taxon>Pleistophoridae</taxon>
        <taxon>Vavraia</taxon>
    </lineage>
</organism>
<name>L2GRA4_VAVCU</name>
<dbReference type="HOGENOM" id="CLU_1723612_0_0_1"/>
<proteinExistence type="predicted"/>
<dbReference type="Pfam" id="PF13639">
    <property type="entry name" value="zf-RING_2"/>
    <property type="match status" value="1"/>
</dbReference>
<dbReference type="GO" id="GO:0008270">
    <property type="term" value="F:zinc ion binding"/>
    <property type="evidence" value="ECO:0007669"/>
    <property type="project" value="UniProtKB-KW"/>
</dbReference>
<dbReference type="OrthoDB" id="2193062at2759"/>
<dbReference type="STRING" id="948595.L2GRA4"/>
<keyword evidence="7" id="KW-1185">Reference proteome</keyword>
<feature type="domain" description="RING-type" evidence="5">
    <location>
        <begin position="103"/>
        <end position="145"/>
    </location>
</feature>
<dbReference type="AlphaFoldDB" id="L2GRA4"/>
<dbReference type="InterPro" id="IPR051834">
    <property type="entry name" value="RING_finger_E3_ligase"/>
</dbReference>